<dbReference type="Proteomes" id="UP000885744">
    <property type="component" value="Unassembled WGS sequence"/>
</dbReference>
<sequence>MEFKNLINSPTDGSEDLDILEGGSAKAISINENNSRLVLNILWALGLTQKSKVLDEGPMKNENYDLGNFASTGGWTLGKKDAVELYSSQNLVELNDFQQDLVQKIAETVYRPCCDNHTAFPDCNHGMAALGLIELEVAAGVSEEQIYKDLLAFNSFWFSQTYLEMAAYFSQQGEDWGDVDPKVALSYDYSSSSGAQKISAEVQGLTGLDSGGGGCGI</sequence>
<proteinExistence type="predicted"/>
<dbReference type="EMBL" id="DRHH01000022">
    <property type="protein sequence ID" value="HEB13889.1"/>
    <property type="molecule type" value="Genomic_DNA"/>
</dbReference>
<evidence type="ECO:0000313" key="1">
    <source>
        <dbReference type="EMBL" id="HEB13889.1"/>
    </source>
</evidence>
<accession>A0A7C1NQ43</accession>
<protein>
    <submittedName>
        <fullName evidence="1">Uncharacterized protein</fullName>
    </submittedName>
</protein>
<gene>
    <name evidence="1" type="ORF">ENI09_00550</name>
</gene>
<organism evidence="1">
    <name type="scientific">candidate division WWE3 bacterium</name>
    <dbReference type="NCBI Taxonomy" id="2053526"/>
    <lineage>
        <taxon>Bacteria</taxon>
        <taxon>Katanobacteria</taxon>
    </lineage>
</organism>
<reference evidence="1" key="1">
    <citation type="journal article" date="2020" name="mSystems">
        <title>Genome- and Community-Level Interaction Insights into Carbon Utilization and Element Cycling Functions of Hydrothermarchaeota in Hydrothermal Sediment.</title>
        <authorList>
            <person name="Zhou Z."/>
            <person name="Liu Y."/>
            <person name="Xu W."/>
            <person name="Pan J."/>
            <person name="Luo Z.H."/>
            <person name="Li M."/>
        </authorList>
    </citation>
    <scope>NUCLEOTIDE SEQUENCE [LARGE SCALE GENOMIC DNA]</scope>
    <source>
        <strain evidence="1">HyVt-365</strain>
    </source>
</reference>
<name>A0A7C1NQ43_UNCKA</name>
<comment type="caution">
    <text evidence="1">The sequence shown here is derived from an EMBL/GenBank/DDBJ whole genome shotgun (WGS) entry which is preliminary data.</text>
</comment>
<dbReference type="AlphaFoldDB" id="A0A7C1NQ43"/>